<gene>
    <name evidence="1" type="ORF">g.913</name>
</gene>
<accession>A0A0A1WYH8</accession>
<protein>
    <submittedName>
        <fullName evidence="1">Uncharacterized protein</fullName>
    </submittedName>
</protein>
<proteinExistence type="predicted"/>
<reference evidence="1" key="2">
    <citation type="journal article" date="2015" name="Gigascience">
        <title>Reconstructing a comprehensive transcriptome assembly of a white-pupal translocated strain of the pest fruit fly Bactrocera cucurbitae.</title>
        <authorList>
            <person name="Sim S.B."/>
            <person name="Calla B."/>
            <person name="Hall B."/>
            <person name="DeRego T."/>
            <person name="Geib S.M."/>
        </authorList>
    </citation>
    <scope>NUCLEOTIDE SEQUENCE</scope>
</reference>
<sequence>MTLPEKLIQNEVPDFLGEDLVFCDMVWLNCKQSLVVLARDLKCYLFYQKQLVNSIDLSETCLKNVSQNVYDYKGPKSKWFKFVNTRIEDPLVSISLSETSEQQTSTFPEEHISTDLKISFGKFVYRNFKIHKVYLLIQFWDKFLAIALPDFVLITQFEGVHKYRIIHGKEKFEALLELKFENGNITHTNFQKCESVNSSLSNGNGSNDRRNLKQLMERVRCAKAELQLYKSTTQKEFDILRDLQKFGCNYIRSDQLEEKPMISRCGDIWLRIVTNNVVVLGVALVNNCSTNSMIVTKNLKPIFKMKDSLADNIIYKYRIYQLNLKFENLETLESFFQTEDQDLQTTPTMWSKCETNQVLPSSFAVLLIAIKMSELLLLEECPLLLYFEVEKEPPRNKDHLRKTEIYEQHIFLRNLNISNIIMNQQKYKLSFETTTFHQDFLATAMVNKESTLRIQFESVKDAFIFEQLIAKKFNFDTLKRNPNHNQFATNDDNPNERGVAEDLLSQKHFISCIYFNKVCTSLWFGSMALKISQAGESEDNNQIWKVYFHNKENTFNCLKLLLNELTVLNCNIKTIDYFNDNKNESTDASLVNIKNGIVSELEVLRRINECIDGGSRKIIVGELLKKQVRTDSLMNV</sequence>
<reference evidence="1" key="1">
    <citation type="submission" date="2014-11" db="EMBL/GenBank/DDBJ databases">
        <authorList>
            <person name="Geib S."/>
        </authorList>
    </citation>
    <scope>NUCLEOTIDE SEQUENCE</scope>
</reference>
<evidence type="ECO:0000313" key="1">
    <source>
        <dbReference type="EMBL" id="JAD03575.1"/>
    </source>
</evidence>
<name>A0A0A1WYH8_ZEUCU</name>
<dbReference type="EMBL" id="GBXI01010717">
    <property type="protein sequence ID" value="JAD03575.1"/>
    <property type="molecule type" value="Transcribed_RNA"/>
</dbReference>
<organism evidence="1">
    <name type="scientific">Zeugodacus cucurbitae</name>
    <name type="common">Melon fruit fly</name>
    <name type="synonym">Bactrocera cucurbitae</name>
    <dbReference type="NCBI Taxonomy" id="28588"/>
    <lineage>
        <taxon>Eukaryota</taxon>
        <taxon>Metazoa</taxon>
        <taxon>Ecdysozoa</taxon>
        <taxon>Arthropoda</taxon>
        <taxon>Hexapoda</taxon>
        <taxon>Insecta</taxon>
        <taxon>Pterygota</taxon>
        <taxon>Neoptera</taxon>
        <taxon>Endopterygota</taxon>
        <taxon>Diptera</taxon>
        <taxon>Brachycera</taxon>
        <taxon>Muscomorpha</taxon>
        <taxon>Tephritoidea</taxon>
        <taxon>Tephritidae</taxon>
        <taxon>Zeugodacus</taxon>
        <taxon>Zeugodacus</taxon>
    </lineage>
</organism>
<dbReference type="AlphaFoldDB" id="A0A0A1WYH8"/>